<proteinExistence type="predicted"/>
<protein>
    <submittedName>
        <fullName evidence="3">Interferon regulatory factor 2-binding protein 1 &amp; 2 zinc finger domain-containing protein</fullName>
    </submittedName>
</protein>
<reference evidence="3" key="1">
    <citation type="submission" date="2022-11" db="UniProtKB">
        <authorList>
            <consortium name="WormBaseParasite"/>
        </authorList>
    </citation>
    <scope>IDENTIFICATION</scope>
</reference>
<dbReference type="AlphaFoldDB" id="A0A915ASW5"/>
<keyword evidence="1" id="KW-0812">Transmembrane</keyword>
<organism evidence="2 3">
    <name type="scientific">Parascaris univalens</name>
    <name type="common">Nematode worm</name>
    <dbReference type="NCBI Taxonomy" id="6257"/>
    <lineage>
        <taxon>Eukaryota</taxon>
        <taxon>Metazoa</taxon>
        <taxon>Ecdysozoa</taxon>
        <taxon>Nematoda</taxon>
        <taxon>Chromadorea</taxon>
        <taxon>Rhabditida</taxon>
        <taxon>Spirurina</taxon>
        <taxon>Ascaridomorpha</taxon>
        <taxon>Ascaridoidea</taxon>
        <taxon>Ascarididae</taxon>
        <taxon>Parascaris</taxon>
    </lineage>
</organism>
<dbReference type="Proteomes" id="UP000887569">
    <property type="component" value="Unplaced"/>
</dbReference>
<evidence type="ECO:0000313" key="3">
    <source>
        <dbReference type="WBParaSite" id="PgR013_g105_t07"/>
    </source>
</evidence>
<feature type="transmembrane region" description="Helical" evidence="1">
    <location>
        <begin position="12"/>
        <end position="33"/>
    </location>
</feature>
<name>A0A915ASW5_PARUN</name>
<accession>A0A915ASW5</accession>
<evidence type="ECO:0000313" key="2">
    <source>
        <dbReference type="Proteomes" id="UP000887569"/>
    </source>
</evidence>
<keyword evidence="1" id="KW-1133">Transmembrane helix</keyword>
<dbReference type="WBParaSite" id="PgR013_g105_t07">
    <property type="protein sequence ID" value="PgR013_g105_t07"/>
    <property type="gene ID" value="PgR013_g105"/>
</dbReference>
<keyword evidence="1" id="KW-0472">Membrane</keyword>
<sequence>MISAFILRSKMNHYCLVLYSPGIIIACIPAGTLEIFSSRCVHCTFFSRMNIIYCHLRF</sequence>
<evidence type="ECO:0000256" key="1">
    <source>
        <dbReference type="SAM" id="Phobius"/>
    </source>
</evidence>
<keyword evidence="2" id="KW-1185">Reference proteome</keyword>